<keyword evidence="9" id="KW-1185">Reference proteome</keyword>
<organism evidence="8 9">
    <name type="scientific">Croceicoccus naphthovorans</name>
    <dbReference type="NCBI Taxonomy" id="1348774"/>
    <lineage>
        <taxon>Bacteria</taxon>
        <taxon>Pseudomonadati</taxon>
        <taxon>Pseudomonadota</taxon>
        <taxon>Alphaproteobacteria</taxon>
        <taxon>Sphingomonadales</taxon>
        <taxon>Erythrobacteraceae</taxon>
        <taxon>Croceicoccus</taxon>
    </lineage>
</organism>
<dbReference type="EMBL" id="CP011770">
    <property type="protein sequence ID" value="AKM11644.1"/>
    <property type="molecule type" value="Genomic_DNA"/>
</dbReference>
<dbReference type="Proteomes" id="UP000035287">
    <property type="component" value="Chromosome"/>
</dbReference>
<dbReference type="GO" id="GO:0006508">
    <property type="term" value="P:proteolysis"/>
    <property type="evidence" value="ECO:0007669"/>
    <property type="project" value="UniProtKB-KW"/>
</dbReference>
<reference evidence="8 9" key="1">
    <citation type="submission" date="2015-06" db="EMBL/GenBank/DDBJ databases">
        <authorList>
            <person name="Zeng Y."/>
            <person name="Huang Y."/>
        </authorList>
    </citation>
    <scope>NUCLEOTIDE SEQUENCE [LARGE SCALE GENOMIC DNA]</scope>
    <source>
        <strain evidence="8 9">PQ-2</strain>
    </source>
</reference>
<dbReference type="GO" id="GO:0046872">
    <property type="term" value="F:metal ion binding"/>
    <property type="evidence" value="ECO:0007669"/>
    <property type="project" value="UniProtKB-KW"/>
</dbReference>
<evidence type="ECO:0000256" key="6">
    <source>
        <dbReference type="ARBA" id="ARBA00023049"/>
    </source>
</evidence>
<dbReference type="SUPFAM" id="SSF51261">
    <property type="entry name" value="Duplicated hybrid motif"/>
    <property type="match status" value="1"/>
</dbReference>
<dbReference type="InterPro" id="IPR050570">
    <property type="entry name" value="Cell_wall_metabolism_enzyme"/>
</dbReference>
<dbReference type="STRING" id="1348774.AB433_07885"/>
<evidence type="ECO:0000256" key="1">
    <source>
        <dbReference type="ARBA" id="ARBA00001947"/>
    </source>
</evidence>
<evidence type="ECO:0000256" key="4">
    <source>
        <dbReference type="ARBA" id="ARBA00022801"/>
    </source>
</evidence>
<evidence type="ECO:0000259" key="7">
    <source>
        <dbReference type="Pfam" id="PF01551"/>
    </source>
</evidence>
<accession>A0A0G3XLY6</accession>
<evidence type="ECO:0000313" key="9">
    <source>
        <dbReference type="Proteomes" id="UP000035287"/>
    </source>
</evidence>
<dbReference type="PANTHER" id="PTHR21666:SF288">
    <property type="entry name" value="CELL DIVISION PROTEIN YTFB"/>
    <property type="match status" value="1"/>
</dbReference>
<name>A0A0G3XLY6_9SPHN</name>
<dbReference type="KEGG" id="cna:AB433_07885"/>
<evidence type="ECO:0000256" key="3">
    <source>
        <dbReference type="ARBA" id="ARBA00022723"/>
    </source>
</evidence>
<dbReference type="InterPro" id="IPR016047">
    <property type="entry name" value="M23ase_b-sheet_dom"/>
</dbReference>
<comment type="cofactor">
    <cofactor evidence="1">
        <name>Zn(2+)</name>
        <dbReference type="ChEBI" id="CHEBI:29105"/>
    </cofactor>
</comment>
<dbReference type="GO" id="GO:0004222">
    <property type="term" value="F:metalloendopeptidase activity"/>
    <property type="evidence" value="ECO:0007669"/>
    <property type="project" value="TreeGrafter"/>
</dbReference>
<dbReference type="Gene3D" id="2.70.70.10">
    <property type="entry name" value="Glucose Permease (Domain IIA)"/>
    <property type="match status" value="1"/>
</dbReference>
<evidence type="ECO:0000313" key="8">
    <source>
        <dbReference type="EMBL" id="AKM11644.1"/>
    </source>
</evidence>
<proteinExistence type="predicted"/>
<keyword evidence="2" id="KW-0645">Protease</keyword>
<keyword evidence="4" id="KW-0378">Hydrolase</keyword>
<gene>
    <name evidence="8" type="ORF">AB433_07885</name>
</gene>
<dbReference type="InterPro" id="IPR011055">
    <property type="entry name" value="Dup_hybrid_motif"/>
</dbReference>
<keyword evidence="5" id="KW-0862">Zinc</keyword>
<dbReference type="PANTHER" id="PTHR21666">
    <property type="entry name" value="PEPTIDASE-RELATED"/>
    <property type="match status" value="1"/>
</dbReference>
<dbReference type="Pfam" id="PF01551">
    <property type="entry name" value="Peptidase_M23"/>
    <property type="match status" value="1"/>
</dbReference>
<sequence length="212" mass="21730">MVLVTAGVTSLAWALGGVIMMSDVRKTSPSTSAIADTSAETAAAPDAGLTTVALPVEDPGPGAGIAAVGGLRIPVRGVASAELVDSFDDVRAKGRHEAIDIMAPEGTPVVAMAPGRVEKLFVSEAGGNTVYIRSFDGTRMSYYAHLRGYAPGLSEGQTVRAGQTLGTVGSSGNADAEAPHLHFAVMRMTPDEAWWRGTPINPYPLLTGAAAP</sequence>
<feature type="domain" description="M23ase beta-sheet core" evidence="7">
    <location>
        <begin position="95"/>
        <end position="201"/>
    </location>
</feature>
<dbReference type="CDD" id="cd12797">
    <property type="entry name" value="M23_peptidase"/>
    <property type="match status" value="1"/>
</dbReference>
<dbReference type="PATRIC" id="fig|1348774.3.peg.1653"/>
<evidence type="ECO:0000256" key="5">
    <source>
        <dbReference type="ARBA" id="ARBA00022833"/>
    </source>
</evidence>
<protein>
    <recommendedName>
        <fullName evidence="7">M23ase beta-sheet core domain-containing protein</fullName>
    </recommendedName>
</protein>
<keyword evidence="6" id="KW-0482">Metalloprotease</keyword>
<evidence type="ECO:0000256" key="2">
    <source>
        <dbReference type="ARBA" id="ARBA00022670"/>
    </source>
</evidence>
<keyword evidence="3" id="KW-0479">Metal-binding</keyword>
<dbReference type="AlphaFoldDB" id="A0A0G3XLY6"/>